<proteinExistence type="predicted"/>
<organism evidence="1 2">
    <name type="scientific">Polyangium jinanense</name>
    <dbReference type="NCBI Taxonomy" id="2829994"/>
    <lineage>
        <taxon>Bacteria</taxon>
        <taxon>Pseudomonadati</taxon>
        <taxon>Myxococcota</taxon>
        <taxon>Polyangia</taxon>
        <taxon>Polyangiales</taxon>
        <taxon>Polyangiaceae</taxon>
        <taxon>Polyangium</taxon>
    </lineage>
</organism>
<reference evidence="1 2" key="1">
    <citation type="submission" date="2021-04" db="EMBL/GenBank/DDBJ databases">
        <title>Genome analysis of Polyangium sp.</title>
        <authorList>
            <person name="Li Y."/>
            <person name="Wang J."/>
        </authorList>
    </citation>
    <scope>NUCLEOTIDE SEQUENCE [LARGE SCALE GENOMIC DNA]</scope>
    <source>
        <strain evidence="1 2">SDU14</strain>
    </source>
</reference>
<comment type="caution">
    <text evidence="1">The sequence shown here is derived from an EMBL/GenBank/DDBJ whole genome shotgun (WGS) entry which is preliminary data.</text>
</comment>
<dbReference type="Proteomes" id="UP001151081">
    <property type="component" value="Unassembled WGS sequence"/>
</dbReference>
<dbReference type="RefSeq" id="WP_272420505.1">
    <property type="nucleotide sequence ID" value="NZ_JAGTJJ010000005.1"/>
</dbReference>
<sequence>MFQRRSFRRRWAAATAIAALVVGFGFGQARRASGETPPDDGAPSGMVAFVAGGACPPGWVTVYDVGGRVVVGAIYPEDVGLEVGTPLTDREERMHEHAYAGEVTLVAKNIAAANGGNQNGAAAGTYPLAGTTTKVSSGLPFMQIAGCVKP</sequence>
<dbReference type="AlphaFoldDB" id="A0A9X3X2Y0"/>
<name>A0A9X3X2Y0_9BACT</name>
<accession>A0A9X3X2Y0</accession>
<keyword evidence="2" id="KW-1185">Reference proteome</keyword>
<evidence type="ECO:0000313" key="2">
    <source>
        <dbReference type="Proteomes" id="UP001151081"/>
    </source>
</evidence>
<dbReference type="EMBL" id="JAGTJJ010000005">
    <property type="protein sequence ID" value="MDC3981805.1"/>
    <property type="molecule type" value="Genomic_DNA"/>
</dbReference>
<evidence type="ECO:0000313" key="1">
    <source>
        <dbReference type="EMBL" id="MDC3981805.1"/>
    </source>
</evidence>
<gene>
    <name evidence="1" type="ORF">KEG57_14920</name>
</gene>
<protein>
    <submittedName>
        <fullName evidence="1">Uncharacterized protein</fullName>
    </submittedName>
</protein>